<dbReference type="EMBL" id="KN824299">
    <property type="protein sequence ID" value="KIM27362.1"/>
    <property type="molecule type" value="Genomic_DNA"/>
</dbReference>
<dbReference type="InterPro" id="IPR036047">
    <property type="entry name" value="F-box-like_dom_sf"/>
</dbReference>
<organism evidence="2 3">
    <name type="scientific">Serendipita vermifera MAFF 305830</name>
    <dbReference type="NCBI Taxonomy" id="933852"/>
    <lineage>
        <taxon>Eukaryota</taxon>
        <taxon>Fungi</taxon>
        <taxon>Dikarya</taxon>
        <taxon>Basidiomycota</taxon>
        <taxon>Agaricomycotina</taxon>
        <taxon>Agaricomycetes</taxon>
        <taxon>Sebacinales</taxon>
        <taxon>Serendipitaceae</taxon>
        <taxon>Serendipita</taxon>
    </lineage>
</organism>
<reference evidence="2 3" key="1">
    <citation type="submission" date="2014-04" db="EMBL/GenBank/DDBJ databases">
        <authorList>
            <consortium name="DOE Joint Genome Institute"/>
            <person name="Kuo A."/>
            <person name="Zuccaro A."/>
            <person name="Kohler A."/>
            <person name="Nagy L.G."/>
            <person name="Floudas D."/>
            <person name="Copeland A."/>
            <person name="Barry K.W."/>
            <person name="Cichocki N."/>
            <person name="Veneault-Fourrey C."/>
            <person name="LaButti K."/>
            <person name="Lindquist E.A."/>
            <person name="Lipzen A."/>
            <person name="Lundell T."/>
            <person name="Morin E."/>
            <person name="Murat C."/>
            <person name="Sun H."/>
            <person name="Tunlid A."/>
            <person name="Henrissat B."/>
            <person name="Grigoriev I.V."/>
            <person name="Hibbett D.S."/>
            <person name="Martin F."/>
            <person name="Nordberg H.P."/>
            <person name="Cantor M.N."/>
            <person name="Hua S.X."/>
        </authorList>
    </citation>
    <scope>NUCLEOTIDE SEQUENCE [LARGE SCALE GENOMIC DNA]</scope>
    <source>
        <strain evidence="2 3">MAFF 305830</strain>
    </source>
</reference>
<name>A0A0C2XE22_SERVB</name>
<evidence type="ECO:0000259" key="1">
    <source>
        <dbReference type="Pfam" id="PF12937"/>
    </source>
</evidence>
<accession>A0A0C2XE22</accession>
<dbReference type="Gene3D" id="3.80.10.10">
    <property type="entry name" value="Ribonuclease Inhibitor"/>
    <property type="match status" value="1"/>
</dbReference>
<dbReference type="SUPFAM" id="SSF81383">
    <property type="entry name" value="F-box domain"/>
    <property type="match status" value="1"/>
</dbReference>
<proteinExistence type="predicted"/>
<feature type="domain" description="F-box" evidence="1">
    <location>
        <begin position="64"/>
        <end position="89"/>
    </location>
</feature>
<dbReference type="SUPFAM" id="SSF52047">
    <property type="entry name" value="RNI-like"/>
    <property type="match status" value="1"/>
</dbReference>
<evidence type="ECO:0000313" key="2">
    <source>
        <dbReference type="EMBL" id="KIM27362.1"/>
    </source>
</evidence>
<evidence type="ECO:0000313" key="3">
    <source>
        <dbReference type="Proteomes" id="UP000054097"/>
    </source>
</evidence>
<dbReference type="STRING" id="933852.A0A0C2XE22"/>
<dbReference type="HOGENOM" id="CLU_032935_2_1_1"/>
<sequence>MSKVRKVWTRRRPAKSSLVHNRGISKDEQLERVPHPIQRYCDDILRLIFEECVYENYPEFMISVRLSHVCRRWRMLTISTPSLWRKVTFLISPSKENTNSSLAEVFIARAKHVPVDIRIYANDNYLGSDRLAAMQALKSPYLHRILSVPSIDALDVRLHGIKKLGESIINNMDIVPNTEIRSLTVYSNENDKFPLDAFIAKFLPMRKLCLVGITFGSIFDGNLSLTVAHLVDVTIANCFYFPLSAFLRMTPAVRKLSITSCYNENDAGHANDVWDLPALHSLEIDNTEVPWELIKCPQLVQFRTPVLWKDKDYVDIWRFLTKTSTIREINGTLIYCPQHFISLANTAPQITSLNAPARPEFLELLTNPHDFGLQEPAFPNLVRLTTRLDERTTRPFALENFIRARCLPRDHILSTMDRRIAHPLEALTILIPPSSFKGRWKQLLEANFIRTTLPSNDDITYDPEMGPEFLAWAKAEKHGWDGFSI</sequence>
<protein>
    <recommendedName>
        <fullName evidence="1">F-box domain-containing protein</fullName>
    </recommendedName>
</protein>
<dbReference type="InterPro" id="IPR001810">
    <property type="entry name" value="F-box_dom"/>
</dbReference>
<dbReference type="Pfam" id="PF12937">
    <property type="entry name" value="F-box-like"/>
    <property type="match status" value="1"/>
</dbReference>
<keyword evidence="3" id="KW-1185">Reference proteome</keyword>
<dbReference type="AlphaFoldDB" id="A0A0C2XE22"/>
<gene>
    <name evidence="2" type="ORF">M408DRAFT_24589</name>
</gene>
<reference evidence="3" key="2">
    <citation type="submission" date="2015-01" db="EMBL/GenBank/DDBJ databases">
        <title>Evolutionary Origins and Diversification of the Mycorrhizal Mutualists.</title>
        <authorList>
            <consortium name="DOE Joint Genome Institute"/>
            <consortium name="Mycorrhizal Genomics Consortium"/>
            <person name="Kohler A."/>
            <person name="Kuo A."/>
            <person name="Nagy L.G."/>
            <person name="Floudas D."/>
            <person name="Copeland A."/>
            <person name="Barry K.W."/>
            <person name="Cichocki N."/>
            <person name="Veneault-Fourrey C."/>
            <person name="LaButti K."/>
            <person name="Lindquist E.A."/>
            <person name="Lipzen A."/>
            <person name="Lundell T."/>
            <person name="Morin E."/>
            <person name="Murat C."/>
            <person name="Riley R."/>
            <person name="Ohm R."/>
            <person name="Sun H."/>
            <person name="Tunlid A."/>
            <person name="Henrissat B."/>
            <person name="Grigoriev I.V."/>
            <person name="Hibbett D.S."/>
            <person name="Martin F."/>
        </authorList>
    </citation>
    <scope>NUCLEOTIDE SEQUENCE [LARGE SCALE GENOMIC DNA]</scope>
    <source>
        <strain evidence="3">MAFF 305830</strain>
    </source>
</reference>
<dbReference type="Proteomes" id="UP000054097">
    <property type="component" value="Unassembled WGS sequence"/>
</dbReference>
<dbReference type="InterPro" id="IPR032675">
    <property type="entry name" value="LRR_dom_sf"/>
</dbReference>
<dbReference type="OrthoDB" id="2269034at2759"/>